<feature type="compositionally biased region" description="Acidic residues" evidence="1">
    <location>
        <begin position="115"/>
        <end position="129"/>
    </location>
</feature>
<protein>
    <submittedName>
        <fullName evidence="2">Uncharacterized protein</fullName>
    </submittedName>
</protein>
<comment type="caution">
    <text evidence="2">The sequence shown here is derived from an EMBL/GenBank/DDBJ whole genome shotgun (WGS) entry which is preliminary data.</text>
</comment>
<proteinExistence type="predicted"/>
<feature type="region of interest" description="Disordered" evidence="1">
    <location>
        <begin position="86"/>
        <end position="153"/>
    </location>
</feature>
<feature type="compositionally biased region" description="Basic and acidic residues" evidence="1">
    <location>
        <begin position="133"/>
        <end position="146"/>
    </location>
</feature>
<dbReference type="Proteomes" id="UP000626092">
    <property type="component" value="Unassembled WGS sequence"/>
</dbReference>
<gene>
    <name evidence="2" type="ORF">RHSIM_Rhsim04G0134500</name>
</gene>
<evidence type="ECO:0000313" key="2">
    <source>
        <dbReference type="EMBL" id="KAF7146385.1"/>
    </source>
</evidence>
<accession>A0A834H2H3</accession>
<dbReference type="AlphaFoldDB" id="A0A834H2H3"/>
<reference evidence="2" key="1">
    <citation type="submission" date="2019-11" db="EMBL/GenBank/DDBJ databases">
        <authorList>
            <person name="Liu Y."/>
            <person name="Hou J."/>
            <person name="Li T.-Q."/>
            <person name="Guan C.-H."/>
            <person name="Wu X."/>
            <person name="Wu H.-Z."/>
            <person name="Ling F."/>
            <person name="Zhang R."/>
            <person name="Shi X.-G."/>
            <person name="Ren J.-P."/>
            <person name="Chen E.-F."/>
            <person name="Sun J.-M."/>
        </authorList>
    </citation>
    <scope>NUCLEOTIDE SEQUENCE</scope>
    <source>
        <strain evidence="2">Adult_tree_wgs_1</strain>
        <tissue evidence="2">Leaves</tissue>
    </source>
</reference>
<name>A0A834H2H3_RHOSS</name>
<sequence>MGRSKLMADGIKAYRAEGTRVLGYCKSVDPDVAAERKQNWEEEERYRKREEEEAEWKKQCSTFDTKASIPIPSMITAICESQEVRTSEKFTPGSPGPIMGGCGVGSSSEPYVPTQEDEENAIEEEEEIIADSSEPRRSGKEQIREHDDEDEDD</sequence>
<keyword evidence="3" id="KW-1185">Reference proteome</keyword>
<organism evidence="2 3">
    <name type="scientific">Rhododendron simsii</name>
    <name type="common">Sims's rhododendron</name>
    <dbReference type="NCBI Taxonomy" id="118357"/>
    <lineage>
        <taxon>Eukaryota</taxon>
        <taxon>Viridiplantae</taxon>
        <taxon>Streptophyta</taxon>
        <taxon>Embryophyta</taxon>
        <taxon>Tracheophyta</taxon>
        <taxon>Spermatophyta</taxon>
        <taxon>Magnoliopsida</taxon>
        <taxon>eudicotyledons</taxon>
        <taxon>Gunneridae</taxon>
        <taxon>Pentapetalae</taxon>
        <taxon>asterids</taxon>
        <taxon>Ericales</taxon>
        <taxon>Ericaceae</taxon>
        <taxon>Ericoideae</taxon>
        <taxon>Rhodoreae</taxon>
        <taxon>Rhododendron</taxon>
    </lineage>
</organism>
<evidence type="ECO:0000313" key="3">
    <source>
        <dbReference type="Proteomes" id="UP000626092"/>
    </source>
</evidence>
<dbReference type="EMBL" id="WJXA01000004">
    <property type="protein sequence ID" value="KAF7146385.1"/>
    <property type="molecule type" value="Genomic_DNA"/>
</dbReference>
<evidence type="ECO:0000256" key="1">
    <source>
        <dbReference type="SAM" id="MobiDB-lite"/>
    </source>
</evidence>